<evidence type="ECO:0000313" key="1">
    <source>
        <dbReference type="EMBL" id="SKL98693.1"/>
    </source>
</evidence>
<reference evidence="1 2" key="1">
    <citation type="submission" date="2016-11" db="EMBL/GenBank/DDBJ databases">
        <authorList>
            <consortium name="Pathogen Informatics"/>
        </authorList>
    </citation>
    <scope>NUCLEOTIDE SEQUENCE [LARGE SCALE GENOMIC DNA]</scope>
    <source>
        <strain evidence="1 2">911</strain>
    </source>
</reference>
<sequence length="316" mass="34831">MYFPYFYGRQVELLALRDVATDLAGRGVITPIIEPVMSKPGNLTTCLAKLQETGASLYLIVNPSQGELSSGVPENWRQNVSKVVAEDKAVFPTHQISTQADVAALPGFCEQFRDRRTGVVLRQPHIAPIDLAAQISDHDAIVFVHASANPRVYLQGLPPDKCIEIVPSFTEQARNADYGAPEWFTSSHLQFTKDGRSGFSDFGPLSRTFSLTGGRAGAVAIHLTYPHRDRSLWIQHFVSDTTDRDEGDVASKIAEAVAKLAAEVEENPDRFVETQGIRAYLANQVLNLPINKRQQIIHHLATIADVLTENSTQDLD</sequence>
<evidence type="ECO:0000313" key="2">
    <source>
        <dbReference type="Proteomes" id="UP000190074"/>
    </source>
</evidence>
<accession>A0A1U5T5M8</accession>
<dbReference type="NCBIfam" id="NF033831">
    <property type="entry name" value="sce7725_fam"/>
    <property type="match status" value="1"/>
</dbReference>
<dbReference type="InterPro" id="IPR047727">
    <property type="entry name" value="Sce7725-like"/>
</dbReference>
<dbReference type="EMBL" id="FVGW01000003">
    <property type="protein sequence ID" value="SKL98693.1"/>
    <property type="molecule type" value="Genomic_DNA"/>
</dbReference>
<evidence type="ECO:0008006" key="3">
    <source>
        <dbReference type="Google" id="ProtNLM"/>
    </source>
</evidence>
<dbReference type="Proteomes" id="UP000190074">
    <property type="component" value="Unassembled WGS sequence"/>
</dbReference>
<protein>
    <recommendedName>
        <fullName evidence="3">Sce7725 family protein</fullName>
    </recommendedName>
</protein>
<dbReference type="RefSeq" id="WP_005138143.1">
    <property type="nucleotide sequence ID" value="NZ_CP021122.1"/>
</dbReference>
<organism evidence="1 2">
    <name type="scientific">Mycobacteroides abscessus subsp. massiliense</name>
    <dbReference type="NCBI Taxonomy" id="1962118"/>
    <lineage>
        <taxon>Bacteria</taxon>
        <taxon>Bacillati</taxon>
        <taxon>Actinomycetota</taxon>
        <taxon>Actinomycetes</taxon>
        <taxon>Mycobacteriales</taxon>
        <taxon>Mycobacteriaceae</taxon>
        <taxon>Mycobacteroides</taxon>
        <taxon>Mycobacteroides abscessus</taxon>
    </lineage>
</organism>
<gene>
    <name evidence="1" type="ORF">SAMEA2259716_02282</name>
</gene>
<name>A0A1U5T5M8_9MYCO</name>
<proteinExistence type="predicted"/>
<dbReference type="AlphaFoldDB" id="A0A1U5T5M8"/>